<comment type="subcellular location">
    <subcellularLocation>
        <location evidence="1">Membrane</location>
        <topology evidence="1">Multi-pass membrane protein</topology>
    </subcellularLocation>
</comment>
<dbReference type="Proteomes" id="UP001165065">
    <property type="component" value="Unassembled WGS sequence"/>
</dbReference>
<dbReference type="InterPro" id="IPR004307">
    <property type="entry name" value="TspO_MBR"/>
</dbReference>
<keyword evidence="3 6" id="KW-0812">Transmembrane</keyword>
<dbReference type="Pfam" id="PF03073">
    <property type="entry name" value="TspO_MBR"/>
    <property type="match status" value="1"/>
</dbReference>
<evidence type="ECO:0000256" key="6">
    <source>
        <dbReference type="SAM" id="Phobius"/>
    </source>
</evidence>
<evidence type="ECO:0000256" key="4">
    <source>
        <dbReference type="ARBA" id="ARBA00022989"/>
    </source>
</evidence>
<comment type="similarity">
    <text evidence="2">Belongs to the TspO/BZRP family.</text>
</comment>
<dbReference type="AlphaFoldDB" id="A0A9W7LF58"/>
<keyword evidence="8" id="KW-1185">Reference proteome</keyword>
<dbReference type="OrthoDB" id="8841220at2759"/>
<evidence type="ECO:0000256" key="5">
    <source>
        <dbReference type="ARBA" id="ARBA00023136"/>
    </source>
</evidence>
<keyword evidence="5 6" id="KW-0472">Membrane</keyword>
<accession>A0A9W7LF58</accession>
<reference evidence="8" key="1">
    <citation type="journal article" date="2023" name="Commun. Biol.">
        <title>Genome analysis of Parmales, the sister group of diatoms, reveals the evolutionary specialization of diatoms from phago-mixotrophs to photoautotrophs.</title>
        <authorList>
            <person name="Ban H."/>
            <person name="Sato S."/>
            <person name="Yoshikawa S."/>
            <person name="Yamada K."/>
            <person name="Nakamura Y."/>
            <person name="Ichinomiya M."/>
            <person name="Sato N."/>
            <person name="Blanc-Mathieu R."/>
            <person name="Endo H."/>
            <person name="Kuwata A."/>
            <person name="Ogata H."/>
        </authorList>
    </citation>
    <scope>NUCLEOTIDE SEQUENCE [LARGE SCALE GENOMIC DNA]</scope>
</reference>
<feature type="transmembrane region" description="Helical" evidence="6">
    <location>
        <begin position="194"/>
        <end position="213"/>
    </location>
</feature>
<comment type="caution">
    <text evidence="7">The sequence shown here is derived from an EMBL/GenBank/DDBJ whole genome shotgun (WGS) entry which is preliminary data.</text>
</comment>
<dbReference type="EMBL" id="BRYA01000351">
    <property type="protein sequence ID" value="GMI47606.1"/>
    <property type="molecule type" value="Genomic_DNA"/>
</dbReference>
<evidence type="ECO:0000256" key="2">
    <source>
        <dbReference type="ARBA" id="ARBA00007524"/>
    </source>
</evidence>
<gene>
    <name evidence="7" type="ORF">TrCOL_g4665</name>
</gene>
<evidence type="ECO:0000313" key="7">
    <source>
        <dbReference type="EMBL" id="GMI47606.1"/>
    </source>
</evidence>
<dbReference type="InterPro" id="IPR038330">
    <property type="entry name" value="TspO/MBR-related_sf"/>
</dbReference>
<protein>
    <submittedName>
        <fullName evidence="7">Uncharacterized protein</fullName>
    </submittedName>
</protein>
<dbReference type="GO" id="GO:0016020">
    <property type="term" value="C:membrane"/>
    <property type="evidence" value="ECO:0007669"/>
    <property type="project" value="UniProtKB-SubCell"/>
</dbReference>
<evidence type="ECO:0000256" key="1">
    <source>
        <dbReference type="ARBA" id="ARBA00004141"/>
    </source>
</evidence>
<name>A0A9W7LF58_9STRA</name>
<organism evidence="7 8">
    <name type="scientific">Triparma columacea</name>
    <dbReference type="NCBI Taxonomy" id="722753"/>
    <lineage>
        <taxon>Eukaryota</taxon>
        <taxon>Sar</taxon>
        <taxon>Stramenopiles</taxon>
        <taxon>Ochrophyta</taxon>
        <taxon>Bolidophyceae</taxon>
        <taxon>Parmales</taxon>
        <taxon>Triparmaceae</taxon>
        <taxon>Triparma</taxon>
    </lineage>
</organism>
<evidence type="ECO:0000256" key="3">
    <source>
        <dbReference type="ARBA" id="ARBA00022692"/>
    </source>
</evidence>
<sequence>MDTIHHLHHFNIHNVHIASTTHITHSNAASNSALYGSNYLDSLTPPPQIDIATVPKHLFSLCFQYLTITFLLKILFTRLYPLLPPSLLPPLTWLTYAFLSLKSRTFSLMDNRRPGKRERGQLGWYDREMPKWTPPGVFFPIMWCLIITPLRATSSTLLHLSLPPPLALSYTKALILHLCIGDMWNAINNVEGRIGLACTTVLAVLVSAGKAAGVYKGSGVKGAGIILGATLGWITVATGLVWNTWWINRRGQEGRRDSLVPMKVRGEETMTKFVWEKR</sequence>
<feature type="transmembrane region" description="Helical" evidence="6">
    <location>
        <begin position="225"/>
        <end position="246"/>
    </location>
</feature>
<keyword evidence="4 6" id="KW-1133">Transmembrane helix</keyword>
<proteinExistence type="inferred from homology"/>
<dbReference type="Gene3D" id="1.20.1260.100">
    <property type="entry name" value="TspO/MBR protein"/>
    <property type="match status" value="1"/>
</dbReference>
<evidence type="ECO:0000313" key="8">
    <source>
        <dbReference type="Proteomes" id="UP001165065"/>
    </source>
</evidence>